<dbReference type="InterPro" id="IPR009003">
    <property type="entry name" value="Peptidase_S1_PA"/>
</dbReference>
<dbReference type="Proteomes" id="UP000296822">
    <property type="component" value="Chromosome"/>
</dbReference>
<dbReference type="SUPFAM" id="SSF50494">
    <property type="entry name" value="Trypsin-like serine proteases"/>
    <property type="match status" value="1"/>
</dbReference>
<accession>A0A4D6HL23</accession>
<organism evidence="1 2">
    <name type="scientific">Natronorubrum bangense</name>
    <dbReference type="NCBI Taxonomy" id="61858"/>
    <lineage>
        <taxon>Archaea</taxon>
        <taxon>Methanobacteriati</taxon>
        <taxon>Methanobacteriota</taxon>
        <taxon>Stenosarchaea group</taxon>
        <taxon>Halobacteria</taxon>
        <taxon>Halobacteriales</taxon>
        <taxon>Natrialbaceae</taxon>
        <taxon>Natronorubrum</taxon>
    </lineage>
</organism>
<dbReference type="AlphaFoldDB" id="A0A4D6HL23"/>
<proteinExistence type="predicted"/>
<evidence type="ECO:0000313" key="2">
    <source>
        <dbReference type="Proteomes" id="UP000296822"/>
    </source>
</evidence>
<keyword evidence="1" id="KW-0645">Protease</keyword>
<reference evidence="1 2" key="1">
    <citation type="journal article" date="2019" name="Nat. Commun.">
        <title>A new type of DNA phosphorothioation-based antiviral system in archaea.</title>
        <authorList>
            <person name="Xiong L."/>
            <person name="Liu S."/>
            <person name="Chen S."/>
            <person name="Xiao Y."/>
            <person name="Zhu B."/>
            <person name="Gao Y."/>
            <person name="Zhang Y."/>
            <person name="Chen B."/>
            <person name="Luo J."/>
            <person name="Deng Z."/>
            <person name="Chen X."/>
            <person name="Wang L."/>
            <person name="Chen S."/>
        </authorList>
    </citation>
    <scope>NUCLEOTIDE SEQUENCE [LARGE SCALE GENOMIC DNA]</scope>
    <source>
        <strain evidence="1 2">JCM 10635</strain>
    </source>
</reference>
<dbReference type="EMBL" id="CP031305">
    <property type="protein sequence ID" value="QCC54480.1"/>
    <property type="molecule type" value="Genomic_DNA"/>
</dbReference>
<keyword evidence="1" id="KW-0378">Hydrolase</keyword>
<dbReference type="Pfam" id="PF13365">
    <property type="entry name" value="Trypsin_2"/>
    <property type="match status" value="1"/>
</dbReference>
<evidence type="ECO:0000313" key="1">
    <source>
        <dbReference type="EMBL" id="QCC54480.1"/>
    </source>
</evidence>
<sequence length="300" mass="33412">MNNMNPVFSTVTILKVNNGADFGTGFFYNLLDRTYIVTNKHVLSPEEGEPAEEIRFFIRDFGDMESINWITISVEDGIGEDWFEPPLNESLDYDIDIAVIPINQRLSDFSEYINTSSPNIETGSTAFTPEMIMRGDDIVSGGDVVLVIGYPDGLLDSGSYFPLLRDARISTPFGAAFQRQPKFITDAMMYPGMSGSPIVAGPRTLKNPATGGLRTSSRGFALLGVHSDNYQRPHGETVERLNLNAGWYAMMINIAIQEFHEKESDLSPEEVIEKIHEEHPGALEFDPNVIKHLIKDLGQE</sequence>
<dbReference type="GeneID" id="39851243"/>
<name>A0A4D6HL23_9EURY</name>
<dbReference type="RefSeq" id="WP_083902002.1">
    <property type="nucleotide sequence ID" value="NZ_CP031305.1"/>
</dbReference>
<dbReference type="Gene3D" id="2.40.10.120">
    <property type="match status" value="1"/>
</dbReference>
<dbReference type="KEGG" id="nbg:DV706_08265"/>
<dbReference type="GO" id="GO:0006508">
    <property type="term" value="P:proteolysis"/>
    <property type="evidence" value="ECO:0007669"/>
    <property type="project" value="UniProtKB-KW"/>
</dbReference>
<protein>
    <submittedName>
        <fullName evidence="1">Serine protease</fullName>
    </submittedName>
</protein>
<dbReference type="GO" id="GO:0008233">
    <property type="term" value="F:peptidase activity"/>
    <property type="evidence" value="ECO:0007669"/>
    <property type="project" value="UniProtKB-KW"/>
</dbReference>
<gene>
    <name evidence="1" type="ORF">DV706_08265</name>
</gene>